<reference evidence="3" key="1">
    <citation type="submission" date="2017-02" db="EMBL/GenBank/DDBJ databases">
        <authorList>
            <person name="Varghese N."/>
            <person name="Submissions S."/>
        </authorList>
    </citation>
    <scope>NUCLEOTIDE SEQUENCE [LARGE SCALE GENOMIC DNA]</scope>
    <source>
        <strain evidence="3">DSM 22385</strain>
    </source>
</reference>
<feature type="transmembrane region" description="Helical" evidence="1">
    <location>
        <begin position="37"/>
        <end position="57"/>
    </location>
</feature>
<evidence type="ECO:0008006" key="4">
    <source>
        <dbReference type="Google" id="ProtNLM"/>
    </source>
</evidence>
<protein>
    <recommendedName>
        <fullName evidence="4">YhhN-like protein</fullName>
    </recommendedName>
</protein>
<dbReference type="EMBL" id="FUYR01000002">
    <property type="protein sequence ID" value="SKB73188.1"/>
    <property type="molecule type" value="Genomic_DNA"/>
</dbReference>
<name>A0A1T5DN95_9SPHI</name>
<accession>A0A1T5DN95</accession>
<feature type="transmembrane region" description="Helical" evidence="1">
    <location>
        <begin position="119"/>
        <end position="137"/>
    </location>
</feature>
<dbReference type="Proteomes" id="UP000189981">
    <property type="component" value="Unassembled WGS sequence"/>
</dbReference>
<proteinExistence type="predicted"/>
<dbReference type="OrthoDB" id="651989at2"/>
<keyword evidence="1" id="KW-1133">Transmembrane helix</keyword>
<organism evidence="2 3">
    <name type="scientific">Daejeonella lutea</name>
    <dbReference type="NCBI Taxonomy" id="572036"/>
    <lineage>
        <taxon>Bacteria</taxon>
        <taxon>Pseudomonadati</taxon>
        <taxon>Bacteroidota</taxon>
        <taxon>Sphingobacteriia</taxon>
        <taxon>Sphingobacteriales</taxon>
        <taxon>Sphingobacteriaceae</taxon>
        <taxon>Daejeonella</taxon>
    </lineage>
</organism>
<evidence type="ECO:0000313" key="2">
    <source>
        <dbReference type="EMBL" id="SKB73188.1"/>
    </source>
</evidence>
<dbReference type="AlphaFoldDB" id="A0A1T5DN95"/>
<feature type="transmembrane region" description="Helical" evidence="1">
    <location>
        <begin position="149"/>
        <end position="170"/>
    </location>
</feature>
<evidence type="ECO:0000256" key="1">
    <source>
        <dbReference type="SAM" id="Phobius"/>
    </source>
</evidence>
<sequence length="214" mass="25171">MIKRLLQLSDTFMPLLALLAYAPVIRKIQGKDRIIPLYLLITFLIMFLSNVMADRYINNSYLYHAYSLIELVFFSIYIRKLTGDSSSLIKFILPLYILIWITNLLFFESYLKFNSNSSGIAYLMLIIYSLNYFLFLSRSEEIMTFQKSPAFWIVSGFLFYSVLNVLIATIYKYTFELSPSDKNLVFNFSYVSNIIKFILIIIGVLWYPHKYRSG</sequence>
<gene>
    <name evidence="2" type="ORF">SAMN05661099_2466</name>
</gene>
<dbReference type="STRING" id="572036.SAMN05661099_2466"/>
<keyword evidence="3" id="KW-1185">Reference proteome</keyword>
<keyword evidence="1" id="KW-0812">Transmembrane</keyword>
<feature type="transmembrane region" description="Helical" evidence="1">
    <location>
        <begin position="190"/>
        <end position="208"/>
    </location>
</feature>
<dbReference type="RefSeq" id="WP_079702970.1">
    <property type="nucleotide sequence ID" value="NZ_FUYR01000002.1"/>
</dbReference>
<feature type="transmembrane region" description="Helical" evidence="1">
    <location>
        <begin position="88"/>
        <end position="107"/>
    </location>
</feature>
<keyword evidence="1" id="KW-0472">Membrane</keyword>
<feature type="transmembrane region" description="Helical" evidence="1">
    <location>
        <begin position="63"/>
        <end position="81"/>
    </location>
</feature>
<evidence type="ECO:0000313" key="3">
    <source>
        <dbReference type="Proteomes" id="UP000189981"/>
    </source>
</evidence>